<dbReference type="RefSeq" id="WP_184013359.1">
    <property type="nucleotide sequence ID" value="NZ_JAAOZT010000002.1"/>
</dbReference>
<reference evidence="1 2" key="1">
    <citation type="submission" date="2020-08" db="EMBL/GenBank/DDBJ databases">
        <title>Genomic Encyclopedia of Type Strains, Phase IV (KMG-IV): sequencing the most valuable type-strain genomes for metagenomic binning, comparative biology and taxonomic classification.</title>
        <authorList>
            <person name="Goeker M."/>
        </authorList>
    </citation>
    <scope>NUCLEOTIDE SEQUENCE [LARGE SCALE GENOMIC DNA]</scope>
    <source>
        <strain evidence="1 2">DSM 23240</strain>
    </source>
</reference>
<dbReference type="InterPro" id="IPR016776">
    <property type="entry name" value="ApeP-like_dehydratase"/>
</dbReference>
<sequence length="207" mass="21945">MTKPTTMLPDIRSVLPHSGAMVLLDRILSVQGDRLLAEVTIRPDSLFTGIDGVGSWIGLEYMAQAIAAFAGCTAHSAGKAAKVGFLLGARRYTTDCSFFAPDAVLHVAVQRILQADNGLGSFGCQIYQVINDSSVTNSGNVSDAASSADEINAVSCGIANTDEFNPYVRAQHATDRVSFSRMLPLAHATITVFQPSDVTSFLEGMAE</sequence>
<dbReference type="SUPFAM" id="SSF54637">
    <property type="entry name" value="Thioesterase/thiol ester dehydrase-isomerase"/>
    <property type="match status" value="1"/>
</dbReference>
<dbReference type="Gene3D" id="3.10.129.10">
    <property type="entry name" value="Hotdog Thioesterase"/>
    <property type="match status" value="1"/>
</dbReference>
<proteinExistence type="predicted"/>
<name>A0A840RKC0_9BURK</name>
<keyword evidence="2" id="KW-1185">Reference proteome</keyword>
<dbReference type="Pfam" id="PF22817">
    <property type="entry name" value="ApeP-like"/>
    <property type="match status" value="1"/>
</dbReference>
<gene>
    <name evidence="1" type="ORF">HNR39_000043</name>
</gene>
<dbReference type="AlphaFoldDB" id="A0A840RKC0"/>
<organism evidence="1 2">
    <name type="scientific">Glaciimonas immobilis</name>
    <dbReference type="NCBI Taxonomy" id="728004"/>
    <lineage>
        <taxon>Bacteria</taxon>
        <taxon>Pseudomonadati</taxon>
        <taxon>Pseudomonadota</taxon>
        <taxon>Betaproteobacteria</taxon>
        <taxon>Burkholderiales</taxon>
        <taxon>Oxalobacteraceae</taxon>
        <taxon>Glaciimonas</taxon>
    </lineage>
</organism>
<dbReference type="EMBL" id="JACHHQ010000001">
    <property type="protein sequence ID" value="MBB5198233.1"/>
    <property type="molecule type" value="Genomic_DNA"/>
</dbReference>
<comment type="caution">
    <text evidence="1">The sequence shown here is derived from an EMBL/GenBank/DDBJ whole genome shotgun (WGS) entry which is preliminary data.</text>
</comment>
<dbReference type="InterPro" id="IPR029069">
    <property type="entry name" value="HotDog_dom_sf"/>
</dbReference>
<dbReference type="Proteomes" id="UP000571084">
    <property type="component" value="Unassembled WGS sequence"/>
</dbReference>
<evidence type="ECO:0000313" key="1">
    <source>
        <dbReference type="EMBL" id="MBB5198233.1"/>
    </source>
</evidence>
<protein>
    <submittedName>
        <fullName evidence="1">Putative hotdog family 3-hydroxylacyl-ACP dehydratase</fullName>
    </submittedName>
</protein>
<evidence type="ECO:0000313" key="2">
    <source>
        <dbReference type="Proteomes" id="UP000571084"/>
    </source>
</evidence>
<accession>A0A840RKC0</accession>